<comment type="caution">
    <text evidence="1">The sequence shown here is derived from an EMBL/GenBank/DDBJ whole genome shotgun (WGS) entry which is preliminary data.</text>
</comment>
<name>A0A926Q4D6_9FLAO</name>
<dbReference type="PANTHER" id="PTHR30441:SF8">
    <property type="entry name" value="DUF748 DOMAIN-CONTAINING PROTEIN"/>
    <property type="match status" value="1"/>
</dbReference>
<dbReference type="AlphaFoldDB" id="A0A926Q4D6"/>
<feature type="non-terminal residue" evidence="1">
    <location>
        <position position="839"/>
    </location>
</feature>
<protein>
    <submittedName>
        <fullName evidence="1">Translocation/assembly module TamB</fullName>
    </submittedName>
</protein>
<dbReference type="EMBL" id="JACVDC010000125">
    <property type="protein sequence ID" value="MBC9798503.1"/>
    <property type="molecule type" value="Genomic_DNA"/>
</dbReference>
<sequence length="839" mass="92926">MKKEKKKRSKFLRIAARILLGFFVFVILLLLFIRSPWGQGIIVDKVISYVSGKTNTRVEIKRLFVTFSGNIALDGLFLEDTKGDTLVYSRNLEVDVPLWPLIRGRDIAVDRVDWSGLKANIIRKDSLEGFNFQFLIDAFAGEDTTAVETPDTTGTTPGIHLGKISFEDMDLVYKDDVSGMDARLKLGELFLRMKETDLDGMKFHISEARISKTDACYLQSLPFSETDEPEDTETTMPRLIVDNFEIESLTADYRSLPDGISTQVDIGSFTLKLPGADLVENSVNANLIRLENSDFLIETTSNDKGVKDTLNQEVEKVGNDEPFEWPDWTVHIGEVALENNNIRYFANGSRPEPGSFNADAISLENLHFSAKDIFLADRAAGLDLDGLQFREASGVDLREFVFRAKADHKNLTVSGLKLLLNNNRILGDLTLDYNTINELIQHPENAEISLRLSDFALATSYIFYVQPDLKENEYLLALGKHRLKGNIDTKGTLNALKVPVFNIRWGENTAIDVNGNLSNVMEPDSLRYDLSGIDFATVREDILAFVNEEELGLSFPDTLALSGNAKGSLQDVEAVLDLRTTDGGISLAGNFKNGEEMIFDADMVAEDLHLEKLLRNEQLGPLDFSLKTSGKTRDINTLDAVLEANVSRFEMKDYTIEDLPLSGKITNGEGTITSGYKDKNVDVALEAFVQLDSVSPRLVADIDLKGADLKALGLMQQPVKSALKLHADFKGNAESFTLTSNITDGVAVYDKDPYTMGGLTLKALADTDTTSVEIRNKILNLDLYSNTGPTGITDALQRHFRSVLGNEQDTVSIAGDSLQNKVPEKPAELKLKARMNNAP</sequence>
<reference evidence="1 2" key="1">
    <citation type="submission" date="2020-09" db="EMBL/GenBank/DDBJ databases">
        <title>Sinomicrobium weinanense sp. nov., a halophilic bacteria isolated from saline-alkali soil.</title>
        <authorList>
            <person name="Wu P."/>
            <person name="Ren H."/>
            <person name="Mei Y."/>
            <person name="Liang Y."/>
            <person name="Chen Z."/>
        </authorList>
    </citation>
    <scope>NUCLEOTIDE SEQUENCE [LARGE SCALE GENOMIC DNA]</scope>
    <source>
        <strain evidence="1 2">FJxs</strain>
    </source>
</reference>
<dbReference type="Proteomes" id="UP000653730">
    <property type="component" value="Unassembled WGS sequence"/>
</dbReference>
<accession>A0A926Q4D6</accession>
<dbReference type="PANTHER" id="PTHR30441">
    <property type="entry name" value="DUF748 DOMAIN-CONTAINING PROTEIN"/>
    <property type="match status" value="1"/>
</dbReference>
<proteinExistence type="predicted"/>
<keyword evidence="2" id="KW-1185">Reference proteome</keyword>
<dbReference type="InterPro" id="IPR052894">
    <property type="entry name" value="AsmA-related"/>
</dbReference>
<evidence type="ECO:0000313" key="1">
    <source>
        <dbReference type="EMBL" id="MBC9798503.1"/>
    </source>
</evidence>
<evidence type="ECO:0000313" key="2">
    <source>
        <dbReference type="Proteomes" id="UP000653730"/>
    </source>
</evidence>
<organism evidence="1 2">
    <name type="scientific">Sinomicrobium weinanense</name>
    <dbReference type="NCBI Taxonomy" id="2842200"/>
    <lineage>
        <taxon>Bacteria</taxon>
        <taxon>Pseudomonadati</taxon>
        <taxon>Bacteroidota</taxon>
        <taxon>Flavobacteriia</taxon>
        <taxon>Flavobacteriales</taxon>
        <taxon>Flavobacteriaceae</taxon>
        <taxon>Sinomicrobium</taxon>
    </lineage>
</organism>
<dbReference type="GO" id="GO:0090313">
    <property type="term" value="P:regulation of protein targeting to membrane"/>
    <property type="evidence" value="ECO:0007669"/>
    <property type="project" value="TreeGrafter"/>
</dbReference>
<gene>
    <name evidence="1" type="ORF">IBL28_21225</name>
</gene>
<dbReference type="GO" id="GO:0005886">
    <property type="term" value="C:plasma membrane"/>
    <property type="evidence" value="ECO:0007669"/>
    <property type="project" value="TreeGrafter"/>
</dbReference>